<dbReference type="Proteomes" id="UP001152622">
    <property type="component" value="Chromosome 1"/>
</dbReference>
<dbReference type="AlphaFoldDB" id="A0A9Q1GBF5"/>
<feature type="compositionally biased region" description="Low complexity" evidence="1">
    <location>
        <begin position="132"/>
        <end position="144"/>
    </location>
</feature>
<feature type="compositionally biased region" description="Basic residues" evidence="1">
    <location>
        <begin position="60"/>
        <end position="78"/>
    </location>
</feature>
<organism evidence="2 3">
    <name type="scientific">Synaphobranchus kaupii</name>
    <name type="common">Kaup's arrowtooth eel</name>
    <dbReference type="NCBI Taxonomy" id="118154"/>
    <lineage>
        <taxon>Eukaryota</taxon>
        <taxon>Metazoa</taxon>
        <taxon>Chordata</taxon>
        <taxon>Craniata</taxon>
        <taxon>Vertebrata</taxon>
        <taxon>Euteleostomi</taxon>
        <taxon>Actinopterygii</taxon>
        <taxon>Neopterygii</taxon>
        <taxon>Teleostei</taxon>
        <taxon>Anguilliformes</taxon>
        <taxon>Synaphobranchidae</taxon>
        <taxon>Synaphobranchus</taxon>
    </lineage>
</organism>
<sequence length="144" mass="16232">MHRGFSRSSEAYLSQVNPAFGRFYLCFYEIIMIHSSPGTFLNLRNGSHKGRSVDTDRSPRAHGHKSNCFFTRRRRRAFRPPPERHIKGIPLRSRRLPGSCSRARSVSLEMSDIAVVTSRLYTGGTRSRRPRSSPGVTGSLPPSS</sequence>
<name>A0A9Q1GBF5_SYNKA</name>
<evidence type="ECO:0000313" key="2">
    <source>
        <dbReference type="EMBL" id="KAJ8381064.1"/>
    </source>
</evidence>
<keyword evidence="3" id="KW-1185">Reference proteome</keyword>
<comment type="caution">
    <text evidence="2">The sequence shown here is derived from an EMBL/GenBank/DDBJ whole genome shotgun (WGS) entry which is preliminary data.</text>
</comment>
<protein>
    <submittedName>
        <fullName evidence="2">Uncharacterized protein</fullName>
    </submittedName>
</protein>
<feature type="region of interest" description="Disordered" evidence="1">
    <location>
        <begin position="47"/>
        <end position="88"/>
    </location>
</feature>
<evidence type="ECO:0000256" key="1">
    <source>
        <dbReference type="SAM" id="MobiDB-lite"/>
    </source>
</evidence>
<feature type="region of interest" description="Disordered" evidence="1">
    <location>
        <begin position="121"/>
        <end position="144"/>
    </location>
</feature>
<proteinExistence type="predicted"/>
<gene>
    <name evidence="2" type="ORF">SKAU_G00018420</name>
</gene>
<accession>A0A9Q1GBF5</accession>
<evidence type="ECO:0000313" key="3">
    <source>
        <dbReference type="Proteomes" id="UP001152622"/>
    </source>
</evidence>
<reference evidence="2" key="1">
    <citation type="journal article" date="2023" name="Science">
        <title>Genome structures resolve the early diversification of teleost fishes.</title>
        <authorList>
            <person name="Parey E."/>
            <person name="Louis A."/>
            <person name="Montfort J."/>
            <person name="Bouchez O."/>
            <person name="Roques C."/>
            <person name="Iampietro C."/>
            <person name="Lluch J."/>
            <person name="Castinel A."/>
            <person name="Donnadieu C."/>
            <person name="Desvignes T."/>
            <person name="Floi Bucao C."/>
            <person name="Jouanno E."/>
            <person name="Wen M."/>
            <person name="Mejri S."/>
            <person name="Dirks R."/>
            <person name="Jansen H."/>
            <person name="Henkel C."/>
            <person name="Chen W.J."/>
            <person name="Zahm M."/>
            <person name="Cabau C."/>
            <person name="Klopp C."/>
            <person name="Thompson A.W."/>
            <person name="Robinson-Rechavi M."/>
            <person name="Braasch I."/>
            <person name="Lecointre G."/>
            <person name="Bobe J."/>
            <person name="Postlethwait J.H."/>
            <person name="Berthelot C."/>
            <person name="Roest Crollius H."/>
            <person name="Guiguen Y."/>
        </authorList>
    </citation>
    <scope>NUCLEOTIDE SEQUENCE</scope>
    <source>
        <strain evidence="2">WJC10195</strain>
    </source>
</reference>
<dbReference type="EMBL" id="JAINUF010000001">
    <property type="protein sequence ID" value="KAJ8381064.1"/>
    <property type="molecule type" value="Genomic_DNA"/>
</dbReference>